<dbReference type="RefSeq" id="XP_004181049.1">
    <property type="nucleotide sequence ID" value="XM_004181001.1"/>
</dbReference>
<protein>
    <recommendedName>
        <fullName evidence="3">ATP synthase subunit J, mitochondrial</fullName>
    </recommendedName>
</protein>
<proteinExistence type="predicted"/>
<dbReference type="PANTHER" id="PTHR28060">
    <property type="entry name" value="ATP SYNTHASE SUBUNIT J, MITOCHONDRIAL"/>
    <property type="match status" value="1"/>
</dbReference>
<evidence type="ECO:0000313" key="1">
    <source>
        <dbReference type="EMBL" id="CCH61530.1"/>
    </source>
</evidence>
<dbReference type="AlphaFoldDB" id="I2H578"/>
<dbReference type="OrthoDB" id="5520611at2759"/>
<evidence type="ECO:0008006" key="3">
    <source>
        <dbReference type="Google" id="ProtNLM"/>
    </source>
</evidence>
<sequence length="57" mass="6747">MISRFSFPIVKHYWPVFVSATAMYYVVGKAADAYSQTDEYINDPRNPRFLRGEKWLI</sequence>
<dbReference type="FunCoup" id="I2H578">
    <property type="interactions" value="106"/>
</dbReference>
<gene>
    <name evidence="1" type="primary">TBLA0E04780</name>
    <name evidence="1" type="ORF">TBLA_0E04780</name>
</gene>
<dbReference type="eggNOG" id="ENOG502SC94">
    <property type="taxonomic scope" value="Eukaryota"/>
</dbReference>
<dbReference type="STRING" id="1071380.I2H578"/>
<dbReference type="InParanoid" id="I2H578"/>
<dbReference type="GO" id="GO:0046933">
    <property type="term" value="F:proton-transporting ATP synthase activity, rotational mechanism"/>
    <property type="evidence" value="ECO:0007669"/>
    <property type="project" value="TreeGrafter"/>
</dbReference>
<dbReference type="GO" id="GO:0045259">
    <property type="term" value="C:proton-transporting ATP synthase complex"/>
    <property type="evidence" value="ECO:0007669"/>
    <property type="project" value="InterPro"/>
</dbReference>
<dbReference type="Pfam" id="PF04911">
    <property type="entry name" value="ATP-synt_J"/>
    <property type="match status" value="1"/>
</dbReference>
<dbReference type="PANTHER" id="PTHR28060:SF1">
    <property type="entry name" value="ATP SYNTHASE SUBUNIT J, MITOCHONDRIAL"/>
    <property type="match status" value="1"/>
</dbReference>
<name>I2H578_HENB6</name>
<keyword evidence="2" id="KW-1185">Reference proteome</keyword>
<dbReference type="HOGENOM" id="CLU_174950_0_0_1"/>
<reference evidence="1 2" key="1">
    <citation type="journal article" date="2011" name="Proc. Natl. Acad. Sci. U.S.A.">
        <title>Evolutionary erosion of yeast sex chromosomes by mating-type switching accidents.</title>
        <authorList>
            <person name="Gordon J.L."/>
            <person name="Armisen D."/>
            <person name="Proux-Wera E."/>
            <person name="Oheigeartaigh S.S."/>
            <person name="Byrne K.P."/>
            <person name="Wolfe K.H."/>
        </authorList>
    </citation>
    <scope>NUCLEOTIDE SEQUENCE [LARGE SCALE GENOMIC DNA]</scope>
    <source>
        <strain evidence="2">ATCC 34711 / CBS 6284 / DSM 70876 / NBRC 10599 / NRRL Y-10934 / UCD 77-7</strain>
    </source>
</reference>
<dbReference type="Proteomes" id="UP000002866">
    <property type="component" value="Chromosome 5"/>
</dbReference>
<organism evidence="1 2">
    <name type="scientific">Henningerozyma blattae (strain ATCC 34711 / CBS 6284 / DSM 70876 / NBRC 10599 / NRRL Y-10934 / UCD 77-7)</name>
    <name type="common">Yeast</name>
    <name type="synonym">Tetrapisispora blattae</name>
    <dbReference type="NCBI Taxonomy" id="1071380"/>
    <lineage>
        <taxon>Eukaryota</taxon>
        <taxon>Fungi</taxon>
        <taxon>Dikarya</taxon>
        <taxon>Ascomycota</taxon>
        <taxon>Saccharomycotina</taxon>
        <taxon>Saccharomycetes</taxon>
        <taxon>Saccharomycetales</taxon>
        <taxon>Saccharomycetaceae</taxon>
        <taxon>Henningerozyma</taxon>
    </lineage>
</organism>
<dbReference type="EMBL" id="HE806320">
    <property type="protein sequence ID" value="CCH61530.1"/>
    <property type="molecule type" value="Genomic_DNA"/>
</dbReference>
<dbReference type="GeneID" id="14496603"/>
<dbReference type="InterPro" id="IPR006995">
    <property type="entry name" value="ATP_synth_F0_jsu"/>
</dbReference>
<evidence type="ECO:0000313" key="2">
    <source>
        <dbReference type="Proteomes" id="UP000002866"/>
    </source>
</evidence>
<accession>I2H578</accession>
<dbReference type="KEGG" id="tbl:TBLA_0E04780"/>
<dbReference type="OMA" id="KPMWPFY"/>